<name>A0A392QHC1_9FABA</name>
<organism evidence="2 3">
    <name type="scientific">Trifolium medium</name>
    <dbReference type="NCBI Taxonomy" id="97028"/>
    <lineage>
        <taxon>Eukaryota</taxon>
        <taxon>Viridiplantae</taxon>
        <taxon>Streptophyta</taxon>
        <taxon>Embryophyta</taxon>
        <taxon>Tracheophyta</taxon>
        <taxon>Spermatophyta</taxon>
        <taxon>Magnoliopsida</taxon>
        <taxon>eudicotyledons</taxon>
        <taxon>Gunneridae</taxon>
        <taxon>Pentapetalae</taxon>
        <taxon>rosids</taxon>
        <taxon>fabids</taxon>
        <taxon>Fabales</taxon>
        <taxon>Fabaceae</taxon>
        <taxon>Papilionoideae</taxon>
        <taxon>50 kb inversion clade</taxon>
        <taxon>NPAAA clade</taxon>
        <taxon>Hologalegina</taxon>
        <taxon>IRL clade</taxon>
        <taxon>Trifolieae</taxon>
        <taxon>Trifolium</taxon>
    </lineage>
</organism>
<feature type="non-terminal residue" evidence="2">
    <location>
        <position position="20"/>
    </location>
</feature>
<dbReference type="Proteomes" id="UP000265520">
    <property type="component" value="Unassembled WGS sequence"/>
</dbReference>
<evidence type="ECO:0000313" key="2">
    <source>
        <dbReference type="EMBL" id="MCI23262.1"/>
    </source>
</evidence>
<feature type="region of interest" description="Disordered" evidence="1">
    <location>
        <begin position="1"/>
        <end position="20"/>
    </location>
</feature>
<proteinExistence type="predicted"/>
<dbReference type="EMBL" id="LXQA010135026">
    <property type="protein sequence ID" value="MCI23262.1"/>
    <property type="molecule type" value="Genomic_DNA"/>
</dbReference>
<keyword evidence="3" id="KW-1185">Reference proteome</keyword>
<protein>
    <submittedName>
        <fullName evidence="2">Uncharacterized protein</fullName>
    </submittedName>
</protein>
<dbReference type="AlphaFoldDB" id="A0A392QHC1"/>
<sequence>MIADGSMDLGRGSDTINLTK</sequence>
<comment type="caution">
    <text evidence="2">The sequence shown here is derived from an EMBL/GenBank/DDBJ whole genome shotgun (WGS) entry which is preliminary data.</text>
</comment>
<reference evidence="2 3" key="1">
    <citation type="journal article" date="2018" name="Front. Plant Sci.">
        <title>Red Clover (Trifolium pratense) and Zigzag Clover (T. medium) - A Picture of Genomic Similarities and Differences.</title>
        <authorList>
            <person name="Dluhosova J."/>
            <person name="Istvanek J."/>
            <person name="Nedelnik J."/>
            <person name="Repkova J."/>
        </authorList>
    </citation>
    <scope>NUCLEOTIDE SEQUENCE [LARGE SCALE GENOMIC DNA]</scope>
    <source>
        <strain evidence="3">cv. 10/8</strain>
        <tissue evidence="2">Leaf</tissue>
    </source>
</reference>
<evidence type="ECO:0000256" key="1">
    <source>
        <dbReference type="SAM" id="MobiDB-lite"/>
    </source>
</evidence>
<accession>A0A392QHC1</accession>
<evidence type="ECO:0000313" key="3">
    <source>
        <dbReference type="Proteomes" id="UP000265520"/>
    </source>
</evidence>